<dbReference type="EMBL" id="LHUG01000009">
    <property type="protein sequence ID" value="PAB00160.1"/>
    <property type="molecule type" value="Genomic_DNA"/>
</dbReference>
<evidence type="ECO:0000313" key="1">
    <source>
        <dbReference type="EMBL" id="PAB00160.1"/>
    </source>
</evidence>
<comment type="caution">
    <text evidence="1">The sequence shown here is derived from an EMBL/GenBank/DDBJ whole genome shotgun (WGS) entry which is preliminary data.</text>
</comment>
<dbReference type="AlphaFoldDB" id="A0A267HRJ0"/>
<reference evidence="1 2" key="1">
    <citation type="submission" date="2015-08" db="EMBL/GenBank/DDBJ databases">
        <title>Enterococcus genome sequence.</title>
        <authorList>
            <person name="Acedo J.Z."/>
            <person name="Vederas J.C."/>
        </authorList>
    </citation>
    <scope>NUCLEOTIDE SEQUENCE [LARGE SCALE GENOMIC DNA]</scope>
    <source>
        <strain evidence="1 2">49</strain>
    </source>
</reference>
<dbReference type="RefSeq" id="WP_095007010.1">
    <property type="nucleotide sequence ID" value="NZ_LHUG01000009.1"/>
</dbReference>
<protein>
    <submittedName>
        <fullName evidence="1">Uncharacterized protein</fullName>
    </submittedName>
</protein>
<name>A0A267HRJ0_9ENTE</name>
<accession>A0A267HRJ0</accession>
<gene>
    <name evidence="1" type="ORF">AKL21_10405</name>
</gene>
<evidence type="ECO:0000313" key="2">
    <source>
        <dbReference type="Proteomes" id="UP000216797"/>
    </source>
</evidence>
<dbReference type="Proteomes" id="UP000216797">
    <property type="component" value="Unassembled WGS sequence"/>
</dbReference>
<proteinExistence type="predicted"/>
<sequence>MSILVPTNMNEVAEKLNEDKNRGIETTEEIVIKQAVLDNAQDILNGALEGPYWKVKWRKEDESLVIYDIMNQEVGTVSATENSFSKNFKDNPATVIRSLDDQIQKIVKNA</sequence>
<keyword evidence="2" id="KW-1185">Reference proteome</keyword>
<organism evidence="1 2">
    <name type="scientific">Enterococcus canintestini</name>
    <dbReference type="NCBI Taxonomy" id="317010"/>
    <lineage>
        <taxon>Bacteria</taxon>
        <taxon>Bacillati</taxon>
        <taxon>Bacillota</taxon>
        <taxon>Bacilli</taxon>
        <taxon>Lactobacillales</taxon>
        <taxon>Enterococcaceae</taxon>
        <taxon>Enterococcus</taxon>
    </lineage>
</organism>